<gene>
    <name evidence="2" type="ORF">HMPREF0870_00431</name>
</gene>
<reference evidence="2 3" key="1">
    <citation type="submission" date="2012-05" db="EMBL/GenBank/DDBJ databases">
        <authorList>
            <person name="Weinstock G."/>
            <person name="Sodergren E."/>
            <person name="Lobos E.A."/>
            <person name="Fulton L."/>
            <person name="Fulton R."/>
            <person name="Courtney L."/>
            <person name="Fronick C."/>
            <person name="O'Laughlin M."/>
            <person name="Godfrey J."/>
            <person name="Wilson R.M."/>
            <person name="Miner T."/>
            <person name="Farmer C."/>
            <person name="Delehaunty K."/>
            <person name="Cordes M."/>
            <person name="Minx P."/>
            <person name="Tomlinson C."/>
            <person name="Chen J."/>
            <person name="Wollam A."/>
            <person name="Pepin K.H."/>
            <person name="Bhonagiri V."/>
            <person name="Zhang X."/>
            <person name="Suruliraj S."/>
            <person name="Warren W."/>
            <person name="Mitreva M."/>
            <person name="Mardis E.R."/>
            <person name="Wilson R.K."/>
        </authorList>
    </citation>
    <scope>NUCLEOTIDE SEQUENCE [LARGE SCALE GENOMIC DNA]</scope>
    <source>
        <strain evidence="2 3">KON</strain>
    </source>
</reference>
<keyword evidence="1" id="KW-0472">Membrane</keyword>
<keyword evidence="3" id="KW-1185">Reference proteome</keyword>
<dbReference type="RefSeq" id="WP_005383403.1">
    <property type="nucleotide sequence ID" value="NZ_KB291585.1"/>
</dbReference>
<sequence length="63" mass="7341">MKIKMVTIKKLFFYAFALFSLTSIIYGMAYDYMNGAEIHYDFFGAGFVSWLIFFGILKEIFGL</sequence>
<evidence type="ECO:0000256" key="1">
    <source>
        <dbReference type="SAM" id="Phobius"/>
    </source>
</evidence>
<name>A0ABN0ILR9_9FIRM</name>
<evidence type="ECO:0000313" key="3">
    <source>
        <dbReference type="Proteomes" id="UP000010412"/>
    </source>
</evidence>
<organism evidence="2 3">
    <name type="scientific">Veillonella atypica KON</name>
    <dbReference type="NCBI Taxonomy" id="1128111"/>
    <lineage>
        <taxon>Bacteria</taxon>
        <taxon>Bacillati</taxon>
        <taxon>Bacillota</taxon>
        <taxon>Negativicutes</taxon>
        <taxon>Veillonellales</taxon>
        <taxon>Veillonellaceae</taxon>
        <taxon>Veillonella</taxon>
    </lineage>
</organism>
<dbReference type="EMBL" id="AMEX01000007">
    <property type="protein sequence ID" value="EKY20711.1"/>
    <property type="molecule type" value="Genomic_DNA"/>
</dbReference>
<feature type="transmembrane region" description="Helical" evidence="1">
    <location>
        <begin position="42"/>
        <end position="61"/>
    </location>
</feature>
<protein>
    <submittedName>
        <fullName evidence="2">Uncharacterized protein</fullName>
    </submittedName>
</protein>
<comment type="caution">
    <text evidence="2">The sequence shown here is derived from an EMBL/GenBank/DDBJ whole genome shotgun (WGS) entry which is preliminary data.</text>
</comment>
<evidence type="ECO:0000313" key="2">
    <source>
        <dbReference type="EMBL" id="EKY20711.1"/>
    </source>
</evidence>
<dbReference type="Proteomes" id="UP000010412">
    <property type="component" value="Unassembled WGS sequence"/>
</dbReference>
<keyword evidence="1" id="KW-0812">Transmembrane</keyword>
<feature type="transmembrane region" description="Helical" evidence="1">
    <location>
        <begin position="12"/>
        <end position="30"/>
    </location>
</feature>
<accession>A0ABN0ILR9</accession>
<proteinExistence type="predicted"/>
<keyword evidence="1" id="KW-1133">Transmembrane helix</keyword>